<name>A0ABS8YMI7_9BACL</name>
<organism evidence="2 3">
    <name type="scientific">Paenibacillus profundus</name>
    <dbReference type="NCBI Taxonomy" id="1173085"/>
    <lineage>
        <taxon>Bacteria</taxon>
        <taxon>Bacillati</taxon>
        <taxon>Bacillota</taxon>
        <taxon>Bacilli</taxon>
        <taxon>Bacillales</taxon>
        <taxon>Paenibacillaceae</taxon>
        <taxon>Paenibacillus</taxon>
    </lineage>
</organism>
<protein>
    <submittedName>
        <fullName evidence="2">Ribosomal protein L7/L12</fullName>
    </submittedName>
</protein>
<dbReference type="Gene3D" id="3.30.1390.10">
    <property type="match status" value="1"/>
</dbReference>
<comment type="caution">
    <text evidence="2">The sequence shown here is derived from an EMBL/GenBank/DDBJ whole genome shotgun (WGS) entry which is preliminary data.</text>
</comment>
<dbReference type="Proteomes" id="UP001199916">
    <property type="component" value="Unassembled WGS sequence"/>
</dbReference>
<feature type="domain" description="Large ribosomal subunit protein bL12 C-terminal" evidence="1">
    <location>
        <begin position="59"/>
        <end position="85"/>
    </location>
</feature>
<keyword evidence="2" id="KW-0687">Ribonucleoprotein</keyword>
<evidence type="ECO:0000313" key="2">
    <source>
        <dbReference type="EMBL" id="MCE5170799.1"/>
    </source>
</evidence>
<dbReference type="RefSeq" id="WP_233697441.1">
    <property type="nucleotide sequence ID" value="NZ_JAJNBZ010000012.1"/>
</dbReference>
<evidence type="ECO:0000313" key="3">
    <source>
        <dbReference type="Proteomes" id="UP001199916"/>
    </source>
</evidence>
<keyword evidence="3" id="KW-1185">Reference proteome</keyword>
<keyword evidence="2" id="KW-0689">Ribosomal protein</keyword>
<dbReference type="EMBL" id="JAJNBZ010000012">
    <property type="protein sequence ID" value="MCE5170799.1"/>
    <property type="molecule type" value="Genomic_DNA"/>
</dbReference>
<dbReference type="SUPFAM" id="SSF54736">
    <property type="entry name" value="ClpS-like"/>
    <property type="match status" value="1"/>
</dbReference>
<reference evidence="2 3" key="1">
    <citation type="submission" date="2021-11" db="EMBL/GenBank/DDBJ databases">
        <title>Draft genome sequence of Paenibacillus profundus YoMME, a new Gram-positive bacteria with exoelectrogenic properties.</title>
        <authorList>
            <person name="Hubenova Y."/>
            <person name="Hubenova E."/>
            <person name="Manasiev Y."/>
            <person name="Peykov S."/>
            <person name="Mitov M."/>
        </authorList>
    </citation>
    <scope>NUCLEOTIDE SEQUENCE [LARGE SCALE GENOMIC DNA]</scope>
    <source>
        <strain evidence="2 3">YoMME</strain>
    </source>
</reference>
<dbReference type="Pfam" id="PF00542">
    <property type="entry name" value="Ribosomal_L12"/>
    <property type="match status" value="1"/>
</dbReference>
<accession>A0ABS8YMI7</accession>
<dbReference type="InterPro" id="IPR014719">
    <property type="entry name" value="Ribosomal_bL12_C/ClpS-like"/>
</dbReference>
<gene>
    <name evidence="2" type="ORF">LQV63_15950</name>
</gene>
<dbReference type="InterPro" id="IPR013823">
    <property type="entry name" value="Ribosomal_bL12_C"/>
</dbReference>
<dbReference type="GO" id="GO:0005840">
    <property type="term" value="C:ribosome"/>
    <property type="evidence" value="ECO:0007669"/>
    <property type="project" value="UniProtKB-KW"/>
</dbReference>
<sequence>MEYTVIILLLFIIILITEKVNNLQAQVRSMKFTLEQIGNQIGVPEHPVNNELRFLVSEGKKIEAIKEARRMFGLSLKEAKQYVEAL</sequence>
<evidence type="ECO:0000259" key="1">
    <source>
        <dbReference type="Pfam" id="PF00542"/>
    </source>
</evidence>
<proteinExistence type="predicted"/>